<accession>A0ABQ8U049</accession>
<protein>
    <submittedName>
        <fullName evidence="1">Uncharacterized protein</fullName>
    </submittedName>
</protein>
<dbReference type="Proteomes" id="UP001141327">
    <property type="component" value="Unassembled WGS sequence"/>
</dbReference>
<comment type="caution">
    <text evidence="1">The sequence shown here is derived from an EMBL/GenBank/DDBJ whole genome shotgun (WGS) entry which is preliminary data.</text>
</comment>
<keyword evidence="2" id="KW-1185">Reference proteome</keyword>
<sequence>MGRPVPSFAFPGAHVMQIMLSPPLLVDNLLPIQSIVQIEPVQPQAGGQEATAAAAAAAAPVFHQYPIKPGRTLALYHIPANQTLGLRLCFGSQWHTSTWTSV</sequence>
<gene>
    <name evidence="1" type="ORF">PAPYR_13528</name>
</gene>
<dbReference type="EMBL" id="JAPMOS010000617">
    <property type="protein sequence ID" value="KAJ4452368.1"/>
    <property type="molecule type" value="Genomic_DNA"/>
</dbReference>
<proteinExistence type="predicted"/>
<organism evidence="1 2">
    <name type="scientific">Paratrimastix pyriformis</name>
    <dbReference type="NCBI Taxonomy" id="342808"/>
    <lineage>
        <taxon>Eukaryota</taxon>
        <taxon>Metamonada</taxon>
        <taxon>Preaxostyla</taxon>
        <taxon>Paratrimastigidae</taxon>
        <taxon>Paratrimastix</taxon>
    </lineage>
</organism>
<name>A0ABQ8U049_9EUKA</name>
<evidence type="ECO:0000313" key="2">
    <source>
        <dbReference type="Proteomes" id="UP001141327"/>
    </source>
</evidence>
<evidence type="ECO:0000313" key="1">
    <source>
        <dbReference type="EMBL" id="KAJ4452368.1"/>
    </source>
</evidence>
<reference evidence="1" key="1">
    <citation type="journal article" date="2022" name="bioRxiv">
        <title>Genomics of Preaxostyla Flagellates Illuminates Evolutionary Transitions and the Path Towards Mitochondrial Loss.</title>
        <authorList>
            <person name="Novak L.V.F."/>
            <person name="Treitli S.C."/>
            <person name="Pyrih J."/>
            <person name="Halakuc P."/>
            <person name="Pipaliya S.V."/>
            <person name="Vacek V."/>
            <person name="Brzon O."/>
            <person name="Soukal P."/>
            <person name="Eme L."/>
            <person name="Dacks J.B."/>
            <person name="Karnkowska A."/>
            <person name="Elias M."/>
            <person name="Hampl V."/>
        </authorList>
    </citation>
    <scope>NUCLEOTIDE SEQUENCE</scope>
    <source>
        <strain evidence="1">RCP-MX</strain>
    </source>
</reference>